<proteinExistence type="predicted"/>
<dbReference type="AlphaFoldDB" id="A0A1B8Y1J3"/>
<evidence type="ECO:0008006" key="6">
    <source>
        <dbReference type="Google" id="ProtNLM"/>
    </source>
</evidence>
<gene>
    <name evidence="5" type="ORF">XENTR_v90027839mg</name>
</gene>
<evidence type="ECO:0000256" key="2">
    <source>
        <dbReference type="ARBA" id="ARBA00022525"/>
    </source>
</evidence>
<dbReference type="PANTHER" id="PTHR20914:SF29">
    <property type="entry name" value="PHOSPHOLIPASE A2 INHIBITOR SUBUNIT GAMMA B"/>
    <property type="match status" value="1"/>
</dbReference>
<keyword evidence="3" id="KW-1133">Transmembrane helix</keyword>
<accession>A0A1B8Y1J3</accession>
<reference evidence="5" key="3">
    <citation type="submission" date="2016-05" db="EMBL/GenBank/DDBJ databases">
        <title>WGS assembly of Xenopus tropicalis.</title>
        <authorList>
            <person name="Sessions A."/>
            <person name="Jenkins J."/>
            <person name="Mitros T."/>
            <person name="Lyons J.T."/>
            <person name="Dichmann D.S."/>
            <person name="Robert J."/>
            <person name="Harland R.M."/>
            <person name="Rokhsar D.S."/>
        </authorList>
    </citation>
    <scope>NUCLEOTIDE SEQUENCE</scope>
    <source>
        <strain evidence="5">Nigerian</strain>
    </source>
</reference>
<dbReference type="CDD" id="cd23572">
    <property type="entry name" value="TFP_LU_ECD_PINLYP_rpt2"/>
    <property type="match status" value="1"/>
</dbReference>
<evidence type="ECO:0000313" key="5">
    <source>
        <dbReference type="EMBL" id="OCA16789.1"/>
    </source>
</evidence>
<dbReference type="GO" id="GO:0005576">
    <property type="term" value="C:extracellular region"/>
    <property type="evidence" value="ECO:0007669"/>
    <property type="project" value="UniProtKB-SubCell"/>
</dbReference>
<dbReference type="InterPro" id="IPR050918">
    <property type="entry name" value="CNF-like_PLA2_Inhibitor"/>
</dbReference>
<dbReference type="Gene3D" id="2.10.60.10">
    <property type="entry name" value="CD59"/>
    <property type="match status" value="2"/>
</dbReference>
<evidence type="ECO:0000256" key="1">
    <source>
        <dbReference type="ARBA" id="ARBA00004613"/>
    </source>
</evidence>
<feature type="signal peptide" evidence="4">
    <location>
        <begin position="1"/>
        <end position="20"/>
    </location>
</feature>
<reference evidence="5" key="2">
    <citation type="journal article" date="2010" name="Science">
        <title>The genome of the Western clawed frog Xenopus tropicalis.</title>
        <authorList>
            <person name="Hellsten U."/>
            <person name="Harland R.M."/>
            <person name="Gilchrist M.J."/>
            <person name="Hendrix D."/>
            <person name="Jurka J."/>
            <person name="Kapitonov V."/>
            <person name="Ovcharenko I."/>
            <person name="Putnam N.H."/>
            <person name="Shu S."/>
            <person name="Taher L."/>
            <person name="Blitz I.L."/>
            <person name="Blumberg B."/>
            <person name="Dichmann D.S."/>
            <person name="Dubchak I."/>
            <person name="Amaya E."/>
            <person name="Detter J.C."/>
            <person name="Fletcher R."/>
            <person name="Gerhard D.S."/>
            <person name="Goodstein D."/>
            <person name="Graves T."/>
            <person name="Grigoriev I.V."/>
            <person name="Grimwood J."/>
            <person name="Kawashima T."/>
            <person name="Lindquist E."/>
            <person name="Lucas S.M."/>
            <person name="Mead P.E."/>
            <person name="Mitros T."/>
            <person name="Ogino H."/>
            <person name="Ohta Y."/>
            <person name="Poliakov A.V."/>
            <person name="Pollet N."/>
            <person name="Robert J."/>
            <person name="Salamov A."/>
            <person name="Sater A.K."/>
            <person name="Schmutz J."/>
            <person name="Terry A."/>
            <person name="Vize P.D."/>
            <person name="Warren W.C."/>
            <person name="Wells D."/>
            <person name="Wills A."/>
            <person name="Wilson R.K."/>
            <person name="Zimmerman L.B."/>
            <person name="Zorn A.M."/>
            <person name="Grainger R."/>
            <person name="Grammer T."/>
            <person name="Khokha M.K."/>
            <person name="Richardson P.M."/>
            <person name="Rokhsar D.S."/>
        </authorList>
    </citation>
    <scope>NUCLEOTIDE SEQUENCE [LARGE SCALE GENOMIC DNA]</scope>
    <source>
        <strain evidence="5">Nigerian</strain>
    </source>
</reference>
<protein>
    <recommendedName>
        <fullName evidence="6">UPAR/Ly6 domain-containing protein</fullName>
    </recommendedName>
</protein>
<dbReference type="EMBL" id="KV460559">
    <property type="protein sequence ID" value="OCA16789.1"/>
    <property type="molecule type" value="Genomic_DNA"/>
</dbReference>
<evidence type="ECO:0000256" key="4">
    <source>
        <dbReference type="SAM" id="SignalP"/>
    </source>
</evidence>
<keyword evidence="2" id="KW-0964">Secreted</keyword>
<dbReference type="OrthoDB" id="9901828at2759"/>
<evidence type="ECO:0000256" key="3">
    <source>
        <dbReference type="SAM" id="Phobius"/>
    </source>
</evidence>
<dbReference type="KEGG" id="xtr:100135136"/>
<keyword evidence="3" id="KW-0812">Transmembrane</keyword>
<dbReference type="InterPro" id="IPR045860">
    <property type="entry name" value="Snake_toxin-like_sf"/>
</dbReference>
<feature type="transmembrane region" description="Helical" evidence="3">
    <location>
        <begin position="268"/>
        <end position="286"/>
    </location>
</feature>
<keyword evidence="3" id="KW-0472">Membrane</keyword>
<name>A0A1B8Y1J3_XENTR</name>
<organism evidence="5">
    <name type="scientific">Xenopus tropicalis</name>
    <name type="common">Western clawed frog</name>
    <name type="synonym">Silurana tropicalis</name>
    <dbReference type="NCBI Taxonomy" id="8364"/>
    <lineage>
        <taxon>Eukaryota</taxon>
        <taxon>Metazoa</taxon>
        <taxon>Chordata</taxon>
        <taxon>Craniata</taxon>
        <taxon>Vertebrata</taxon>
        <taxon>Euteleostomi</taxon>
        <taxon>Amphibia</taxon>
        <taxon>Batrachia</taxon>
        <taxon>Anura</taxon>
        <taxon>Pipoidea</taxon>
        <taxon>Pipidae</taxon>
        <taxon>Xenopodinae</taxon>
        <taxon>Xenopus</taxon>
        <taxon>Silurana</taxon>
    </lineage>
</organism>
<dbReference type="PANTHER" id="PTHR20914">
    <property type="entry name" value="LY6/PLAUR DOMAIN-CONTAINING PROTEIN 8"/>
    <property type="match status" value="1"/>
</dbReference>
<reference evidence="5" key="1">
    <citation type="submission" date="2009-11" db="EMBL/GenBank/DDBJ databases">
        <authorList>
            <consortium name="US DOE Joint Genome Institute (JGI-PGF)"/>
            <person name="Ottilar R."/>
            <person name="Schmutz J."/>
            <person name="Salamov A."/>
            <person name="Cheng J.F."/>
            <person name="Lucas S."/>
            <person name="Pitluck S."/>
            <person name="Gundlach H."/>
            <person name="Guo Y."/>
            <person name="Haberer G."/>
            <person name="Nasrallah J."/>
            <person name="Mayer K.F.X."/>
            <person name="van de Peer Y."/>
            <person name="Weigel D."/>
            <person name="Grigoriev I.V."/>
        </authorList>
    </citation>
    <scope>NUCLEOTIDE SEQUENCE</scope>
    <source>
        <strain evidence="5">Nigerian</strain>
    </source>
</reference>
<keyword evidence="4" id="KW-0732">Signal</keyword>
<comment type="subcellular location">
    <subcellularLocation>
        <location evidence="1">Secreted</location>
    </subcellularLocation>
</comment>
<feature type="chain" id="PRO_5008619409" description="UPAR/Ly6 domain-containing protein" evidence="4">
    <location>
        <begin position="21"/>
        <end position="287"/>
    </location>
</feature>
<sequence length="287" mass="30109">MSSTLAPVCILLAFVAAGYCLSCTNCVNKDGTTCSGDAVTCPADQVCAALLISKITAGKNDIKEFASFCAPKQECDVSGSISFPPSSKKIFASSCCSTDKCTPATPTLPDNKDQPNGVTCPTCISDSSKCIDEGNMQCTGSEDMCFAGKTTETSSPVEVRGCASKSACDIASKSQESIFKHLNITANSPCTSGSTKEVTGETNKATTEATKGTINEVTNKATTKDTKEAINEVTNKATTKDTKEAINEVTNKATTVTTNGAFQHHQEFLLPVAIASALITFMFFRIK</sequence>
<dbReference type="SUPFAM" id="SSF57302">
    <property type="entry name" value="Snake toxin-like"/>
    <property type="match status" value="2"/>
</dbReference>